<keyword evidence="1 5" id="KW-0004">4Fe-4S</keyword>
<dbReference type="GO" id="GO:0019288">
    <property type="term" value="P:isopentenyl diphosphate biosynthetic process, methylerythritol 4-phosphate pathway"/>
    <property type="evidence" value="ECO:0007669"/>
    <property type="project" value="UniProtKB-UniRule"/>
</dbReference>
<feature type="binding site" evidence="5">
    <location>
        <position position="70"/>
    </location>
    <ligand>
        <name>isopentenyl diphosphate</name>
        <dbReference type="ChEBI" id="CHEBI:128769"/>
    </ligand>
</feature>
<dbReference type="NCBIfam" id="TIGR00216">
    <property type="entry name" value="ispH_lytB"/>
    <property type="match status" value="1"/>
</dbReference>
<evidence type="ECO:0000256" key="1">
    <source>
        <dbReference type="ARBA" id="ARBA00022485"/>
    </source>
</evidence>
<feature type="binding site" evidence="5">
    <location>
        <position position="258"/>
    </location>
    <ligand>
        <name>isopentenyl diphosphate</name>
        <dbReference type="ChEBI" id="CHEBI:128769"/>
    </ligand>
</feature>
<dbReference type="Gene3D" id="3.40.50.11270">
    <property type="match status" value="1"/>
</dbReference>
<dbReference type="EMBL" id="NXLS01000001">
    <property type="protein sequence ID" value="RDU64494.1"/>
    <property type="molecule type" value="Genomic_DNA"/>
</dbReference>
<comment type="function">
    <text evidence="5">Catalyzes the conversion of 1-hydroxy-2-methyl-2-(E)-butenyl 4-diphosphate (HMBPP) into a mixture of isopentenyl diphosphate (IPP) and dimethylallyl diphosphate (DMAPP). Acts in the terminal step of the DOXP/MEP pathway for isoprenoid precursor biosynthesis.</text>
</comment>
<accession>A0A3D8IIK6</accession>
<dbReference type="UniPathway" id="UPA00059">
    <property type="reaction ID" value="UER00105"/>
</dbReference>
<keyword evidence="5" id="KW-0414">Isoprene biosynthesis</keyword>
<feature type="binding site" evidence="5">
    <location>
        <position position="92"/>
    </location>
    <ligand>
        <name>[4Fe-4S] cluster</name>
        <dbReference type="ChEBI" id="CHEBI:49883"/>
    </ligand>
</feature>
<keyword evidence="2 5" id="KW-0479">Metal-binding</keyword>
<dbReference type="GeneID" id="82534955"/>
<feature type="active site" description="Proton donor" evidence="5">
    <location>
        <position position="122"/>
    </location>
</feature>
<comment type="catalytic activity">
    <reaction evidence="5">
        <text>isopentenyl diphosphate + 2 oxidized [2Fe-2S]-[ferredoxin] + H2O = (2E)-4-hydroxy-3-methylbut-2-enyl diphosphate + 2 reduced [2Fe-2S]-[ferredoxin] + 2 H(+)</text>
        <dbReference type="Rhea" id="RHEA:24488"/>
        <dbReference type="Rhea" id="RHEA-COMP:10000"/>
        <dbReference type="Rhea" id="RHEA-COMP:10001"/>
        <dbReference type="ChEBI" id="CHEBI:15377"/>
        <dbReference type="ChEBI" id="CHEBI:15378"/>
        <dbReference type="ChEBI" id="CHEBI:33737"/>
        <dbReference type="ChEBI" id="CHEBI:33738"/>
        <dbReference type="ChEBI" id="CHEBI:128753"/>
        <dbReference type="ChEBI" id="CHEBI:128769"/>
        <dbReference type="EC" id="1.17.7.4"/>
    </reaction>
</comment>
<dbReference type="RefSeq" id="WP_115550829.1">
    <property type="nucleotide sequence ID" value="NZ_CAOOIB010000010.1"/>
</dbReference>
<dbReference type="Proteomes" id="UP000256650">
    <property type="component" value="Unassembled WGS sequence"/>
</dbReference>
<feature type="binding site" evidence="5">
    <location>
        <position position="214"/>
    </location>
    <ligand>
        <name>(2E)-4-hydroxy-3-methylbut-2-enyl diphosphate</name>
        <dbReference type="ChEBI" id="CHEBI:128753"/>
    </ligand>
</feature>
<organism evidence="6 7">
    <name type="scientific">Helicobacter ganmani</name>
    <dbReference type="NCBI Taxonomy" id="60246"/>
    <lineage>
        <taxon>Bacteria</taxon>
        <taxon>Pseudomonadati</taxon>
        <taxon>Campylobacterota</taxon>
        <taxon>Epsilonproteobacteria</taxon>
        <taxon>Campylobacterales</taxon>
        <taxon>Helicobacteraceae</taxon>
        <taxon>Helicobacter</taxon>
    </lineage>
</organism>
<feature type="binding site" evidence="5">
    <location>
        <position position="120"/>
    </location>
    <ligand>
        <name>(2E)-4-hydroxy-3-methylbut-2-enyl diphosphate</name>
        <dbReference type="ChEBI" id="CHEBI:128753"/>
    </ligand>
</feature>
<sequence length="274" mass="30893">MRVKLAKNYGFCFGVRRAIKLAESKSNGITLGPLIHNAKEINRLKEDFNVVVNENIEEIPQNAEVIIRTHGIPKQDLQRLKEKTSKITDATCPFVTKPQAICEKMSAQGYQIVIFGDIKHPEVKGVMSYCENNPLVVENLEALKALKLTEKVALISQTTKNIELFLEIANYLIRNCSECRVFNTICNATFDNQDSARNLAKEVDVMVIVGGKNSSNTKQLYNISKEHCQDCYLIEDFSELNAQWFKDKKLCGVSAGASTPNWIIDKVVKTIENY</sequence>
<dbReference type="InterPro" id="IPR003451">
    <property type="entry name" value="LytB/IspH"/>
</dbReference>
<feature type="binding site" evidence="5">
    <location>
        <position position="216"/>
    </location>
    <ligand>
        <name>dimethylallyl diphosphate</name>
        <dbReference type="ChEBI" id="CHEBI:57623"/>
    </ligand>
</feature>
<keyword evidence="5" id="KW-0560">Oxidoreductase</keyword>
<reference evidence="6 7" key="1">
    <citation type="submission" date="2018-04" db="EMBL/GenBank/DDBJ databases">
        <title>Novel Campyloabacter and Helicobacter Species and Strains.</title>
        <authorList>
            <person name="Mannion A.J."/>
            <person name="Shen Z."/>
            <person name="Fox J.G."/>
        </authorList>
    </citation>
    <scope>NUCLEOTIDE SEQUENCE [LARGE SCALE GENOMIC DNA]</scope>
    <source>
        <strain evidence="6 7">MIT 99-5101</strain>
    </source>
</reference>
<feature type="binding site" evidence="5">
    <location>
        <position position="186"/>
    </location>
    <ligand>
        <name>[4Fe-4S] cluster</name>
        <dbReference type="ChEBI" id="CHEBI:49883"/>
    </ligand>
</feature>
<proteinExistence type="inferred from homology"/>
<feature type="binding site" evidence="5">
    <location>
        <position position="158"/>
    </location>
    <ligand>
        <name>(2E)-4-hydroxy-3-methylbut-2-enyl diphosphate</name>
        <dbReference type="ChEBI" id="CHEBI:128753"/>
    </ligand>
</feature>
<feature type="binding site" evidence="5">
    <location>
        <position position="215"/>
    </location>
    <ligand>
        <name>isopentenyl diphosphate</name>
        <dbReference type="ChEBI" id="CHEBI:128769"/>
    </ligand>
</feature>
<feature type="binding site" evidence="5">
    <location>
        <position position="36"/>
    </location>
    <ligand>
        <name>isopentenyl diphosphate</name>
        <dbReference type="ChEBI" id="CHEBI:128769"/>
    </ligand>
</feature>
<evidence type="ECO:0000256" key="2">
    <source>
        <dbReference type="ARBA" id="ARBA00022723"/>
    </source>
</evidence>
<feature type="binding site" evidence="5">
    <location>
        <position position="120"/>
    </location>
    <ligand>
        <name>isopentenyl diphosphate</name>
        <dbReference type="ChEBI" id="CHEBI:128769"/>
    </ligand>
</feature>
<feature type="binding site" evidence="5">
    <location>
        <position position="214"/>
    </location>
    <ligand>
        <name>dimethylallyl diphosphate</name>
        <dbReference type="ChEBI" id="CHEBI:57623"/>
    </ligand>
</feature>
<feature type="binding site" evidence="5">
    <location>
        <position position="216"/>
    </location>
    <ligand>
        <name>isopentenyl diphosphate</name>
        <dbReference type="ChEBI" id="CHEBI:128769"/>
    </ligand>
</feature>
<feature type="binding site" evidence="5">
    <location>
        <position position="215"/>
    </location>
    <ligand>
        <name>dimethylallyl diphosphate</name>
        <dbReference type="ChEBI" id="CHEBI:57623"/>
    </ligand>
</feature>
<dbReference type="AlphaFoldDB" id="A0A3D8IIK6"/>
<feature type="binding site" evidence="5">
    <location>
        <position position="258"/>
    </location>
    <ligand>
        <name>(2E)-4-hydroxy-3-methylbut-2-enyl diphosphate</name>
        <dbReference type="ChEBI" id="CHEBI:128753"/>
    </ligand>
</feature>
<evidence type="ECO:0000313" key="7">
    <source>
        <dbReference type="Proteomes" id="UP000256650"/>
    </source>
</evidence>
<dbReference type="GO" id="GO:0050992">
    <property type="term" value="P:dimethylallyl diphosphate biosynthetic process"/>
    <property type="evidence" value="ECO:0007669"/>
    <property type="project" value="UniProtKB-UniRule"/>
</dbReference>
<evidence type="ECO:0000256" key="5">
    <source>
        <dbReference type="HAMAP-Rule" id="MF_00191"/>
    </source>
</evidence>
<dbReference type="CDD" id="cd13944">
    <property type="entry name" value="lytB_ispH"/>
    <property type="match status" value="1"/>
</dbReference>
<dbReference type="EC" id="1.17.7.4" evidence="5"/>
<feature type="binding site" evidence="5">
    <location>
        <position position="216"/>
    </location>
    <ligand>
        <name>(2E)-4-hydroxy-3-methylbut-2-enyl diphosphate</name>
        <dbReference type="ChEBI" id="CHEBI:128753"/>
    </ligand>
</feature>
<gene>
    <name evidence="5" type="primary">ispH</name>
    <name evidence="6" type="ORF">CQA43_01445</name>
</gene>
<protein>
    <recommendedName>
        <fullName evidence="5">4-hydroxy-3-methylbut-2-enyl diphosphate reductase</fullName>
        <shortName evidence="5">HMBPP reductase</shortName>
        <ecNumber evidence="5">1.17.7.4</ecNumber>
    </recommendedName>
</protein>
<dbReference type="NCBIfam" id="NF002187">
    <property type="entry name" value="PRK01045.1-1"/>
    <property type="match status" value="1"/>
</dbReference>
<feature type="binding site" evidence="5">
    <location>
        <position position="215"/>
    </location>
    <ligand>
        <name>(2E)-4-hydroxy-3-methylbut-2-enyl diphosphate</name>
        <dbReference type="ChEBI" id="CHEBI:128753"/>
    </ligand>
</feature>
<name>A0A3D8IIK6_9HELI</name>
<feature type="binding site" evidence="5">
    <location>
        <position position="12"/>
    </location>
    <ligand>
        <name>[4Fe-4S] cluster</name>
        <dbReference type="ChEBI" id="CHEBI:49883"/>
    </ligand>
</feature>
<feature type="binding site" evidence="5">
    <location>
        <position position="120"/>
    </location>
    <ligand>
        <name>dimethylallyl diphosphate</name>
        <dbReference type="ChEBI" id="CHEBI:57623"/>
    </ligand>
</feature>
<dbReference type="GO" id="GO:0051745">
    <property type="term" value="F:4-hydroxy-3-methylbut-2-enyl diphosphate reductase activity"/>
    <property type="evidence" value="ECO:0007669"/>
    <property type="project" value="UniProtKB-UniRule"/>
</dbReference>
<feature type="binding site" evidence="5">
    <location>
        <position position="70"/>
    </location>
    <ligand>
        <name>dimethylallyl diphosphate</name>
        <dbReference type="ChEBI" id="CHEBI:57623"/>
    </ligand>
</feature>
<dbReference type="GO" id="GO:0051539">
    <property type="term" value="F:4 iron, 4 sulfur cluster binding"/>
    <property type="evidence" value="ECO:0007669"/>
    <property type="project" value="UniProtKB-UniRule"/>
</dbReference>
<feature type="binding site" evidence="5">
    <location>
        <position position="214"/>
    </location>
    <ligand>
        <name>isopentenyl diphosphate</name>
        <dbReference type="ChEBI" id="CHEBI:128769"/>
    </ligand>
</feature>
<dbReference type="Gene3D" id="3.40.1010.20">
    <property type="entry name" value="4-hydroxy-3-methylbut-2-enyl diphosphate reductase, catalytic domain"/>
    <property type="match status" value="2"/>
</dbReference>
<dbReference type="GO" id="GO:0046872">
    <property type="term" value="F:metal ion binding"/>
    <property type="evidence" value="ECO:0007669"/>
    <property type="project" value="UniProtKB-KW"/>
</dbReference>
<evidence type="ECO:0000256" key="4">
    <source>
        <dbReference type="ARBA" id="ARBA00023014"/>
    </source>
</evidence>
<dbReference type="OrthoDB" id="9804068at2"/>
<feature type="binding site" evidence="5">
    <location>
        <position position="36"/>
    </location>
    <ligand>
        <name>dimethylallyl diphosphate</name>
        <dbReference type="ChEBI" id="CHEBI:57623"/>
    </ligand>
</feature>
<evidence type="ECO:0000313" key="6">
    <source>
        <dbReference type="EMBL" id="RDU64494.1"/>
    </source>
</evidence>
<feature type="binding site" evidence="5">
    <location>
        <position position="258"/>
    </location>
    <ligand>
        <name>dimethylallyl diphosphate</name>
        <dbReference type="ChEBI" id="CHEBI:57623"/>
    </ligand>
</feature>
<comment type="pathway">
    <text evidence="5">Isoprenoid biosynthesis; dimethylallyl diphosphate biosynthesis; dimethylallyl diphosphate from (2E)-4-hydroxy-3-methylbutenyl diphosphate: step 1/1.</text>
</comment>
<keyword evidence="4 5" id="KW-0411">Iron-sulfur</keyword>
<comment type="pathway">
    <text evidence="5">Isoprenoid biosynthesis; isopentenyl diphosphate biosynthesis via DXP pathway; isopentenyl diphosphate from 1-deoxy-D-xylulose 5-phosphate: step 6/6.</text>
</comment>
<comment type="catalytic activity">
    <reaction evidence="5">
        <text>dimethylallyl diphosphate + 2 oxidized [2Fe-2S]-[ferredoxin] + H2O = (2E)-4-hydroxy-3-methylbut-2-enyl diphosphate + 2 reduced [2Fe-2S]-[ferredoxin] + 2 H(+)</text>
        <dbReference type="Rhea" id="RHEA:24825"/>
        <dbReference type="Rhea" id="RHEA-COMP:10000"/>
        <dbReference type="Rhea" id="RHEA-COMP:10001"/>
        <dbReference type="ChEBI" id="CHEBI:15377"/>
        <dbReference type="ChEBI" id="CHEBI:15378"/>
        <dbReference type="ChEBI" id="CHEBI:33737"/>
        <dbReference type="ChEBI" id="CHEBI:33738"/>
        <dbReference type="ChEBI" id="CHEBI:57623"/>
        <dbReference type="ChEBI" id="CHEBI:128753"/>
        <dbReference type="EC" id="1.17.7.4"/>
    </reaction>
</comment>
<keyword evidence="3 5" id="KW-0408">Iron</keyword>
<dbReference type="PANTHER" id="PTHR30426">
    <property type="entry name" value="4-HYDROXY-3-METHYLBUT-2-ENYL DIPHOSPHATE REDUCTASE"/>
    <property type="match status" value="1"/>
</dbReference>
<dbReference type="GO" id="GO:0016114">
    <property type="term" value="P:terpenoid biosynthetic process"/>
    <property type="evidence" value="ECO:0007669"/>
    <property type="project" value="UniProtKB-UniRule"/>
</dbReference>
<comment type="caution">
    <text evidence="6">The sequence shown here is derived from an EMBL/GenBank/DDBJ whole genome shotgun (WGS) entry which is preliminary data.</text>
</comment>
<dbReference type="UniPathway" id="UPA00056">
    <property type="reaction ID" value="UER00097"/>
</dbReference>
<keyword evidence="7" id="KW-1185">Reference proteome</keyword>
<comment type="cofactor">
    <cofactor evidence="5">
        <name>[4Fe-4S] cluster</name>
        <dbReference type="ChEBI" id="CHEBI:49883"/>
    </cofactor>
    <text evidence="5">Binds 1 [4Fe-4S] cluster per subunit.</text>
</comment>
<dbReference type="PANTHER" id="PTHR30426:SF0">
    <property type="entry name" value="4-HYDROXY-3-METHYLBUT-2-ENYL DIPHOSPHATE REDUCTASE"/>
    <property type="match status" value="1"/>
</dbReference>
<dbReference type="Pfam" id="PF02401">
    <property type="entry name" value="LYTB"/>
    <property type="match status" value="1"/>
</dbReference>
<dbReference type="HAMAP" id="MF_00191">
    <property type="entry name" value="IspH"/>
    <property type="match status" value="1"/>
</dbReference>
<feature type="binding site" evidence="5">
    <location>
        <position position="70"/>
    </location>
    <ligand>
        <name>(2E)-4-hydroxy-3-methylbut-2-enyl diphosphate</name>
        <dbReference type="ChEBI" id="CHEBI:128753"/>
    </ligand>
</feature>
<feature type="binding site" evidence="5">
    <location>
        <position position="36"/>
    </location>
    <ligand>
        <name>(2E)-4-hydroxy-3-methylbut-2-enyl diphosphate</name>
        <dbReference type="ChEBI" id="CHEBI:128753"/>
    </ligand>
</feature>
<comment type="similarity">
    <text evidence="5">Belongs to the IspH family.</text>
</comment>
<evidence type="ECO:0000256" key="3">
    <source>
        <dbReference type="ARBA" id="ARBA00023004"/>
    </source>
</evidence>